<gene>
    <name evidence="13" type="ORF">SO802_022623</name>
</gene>
<evidence type="ECO:0000256" key="4">
    <source>
        <dbReference type="ARBA" id="ARBA00022692"/>
    </source>
</evidence>
<evidence type="ECO:0000256" key="1">
    <source>
        <dbReference type="ARBA" id="ARBA00004167"/>
    </source>
</evidence>
<evidence type="ECO:0000256" key="9">
    <source>
        <dbReference type="ARBA" id="ARBA00023033"/>
    </source>
</evidence>
<dbReference type="InterPro" id="IPR017972">
    <property type="entry name" value="Cyt_P450_CS"/>
</dbReference>
<dbReference type="EMBL" id="JAZDWU010000008">
    <property type="protein sequence ID" value="KAK9992920.1"/>
    <property type="molecule type" value="Genomic_DNA"/>
</dbReference>
<dbReference type="Pfam" id="PF00067">
    <property type="entry name" value="p450"/>
    <property type="match status" value="1"/>
</dbReference>
<keyword evidence="5 11" id="KW-0479">Metal-binding</keyword>
<comment type="cofactor">
    <cofactor evidence="11">
        <name>heme</name>
        <dbReference type="ChEBI" id="CHEBI:30413"/>
    </cofactor>
</comment>
<dbReference type="InterPro" id="IPR036396">
    <property type="entry name" value="Cyt_P450_sf"/>
</dbReference>
<evidence type="ECO:0000256" key="7">
    <source>
        <dbReference type="ARBA" id="ARBA00023002"/>
    </source>
</evidence>
<evidence type="ECO:0000313" key="13">
    <source>
        <dbReference type="EMBL" id="KAK9992920.1"/>
    </source>
</evidence>
<reference evidence="13 14" key="1">
    <citation type="submission" date="2024-01" db="EMBL/GenBank/DDBJ databases">
        <title>A telomere-to-telomere, gap-free genome of sweet tea (Lithocarpus litseifolius).</title>
        <authorList>
            <person name="Zhou J."/>
        </authorList>
    </citation>
    <scope>NUCLEOTIDE SEQUENCE [LARGE SCALE GENOMIC DNA]</scope>
    <source>
        <strain evidence="13">Zhou-2022a</strain>
        <tissue evidence="13">Leaf</tissue>
    </source>
</reference>
<dbReference type="InterPro" id="IPR002401">
    <property type="entry name" value="Cyt_P450_E_grp-I"/>
</dbReference>
<keyword evidence="7 12" id="KW-0560">Oxidoreductase</keyword>
<keyword evidence="4" id="KW-0812">Transmembrane</keyword>
<evidence type="ECO:0000256" key="10">
    <source>
        <dbReference type="ARBA" id="ARBA00023136"/>
    </source>
</evidence>
<proteinExistence type="inferred from homology"/>
<dbReference type="AlphaFoldDB" id="A0AAW2C776"/>
<dbReference type="Gene3D" id="1.10.630.10">
    <property type="entry name" value="Cytochrome P450"/>
    <property type="match status" value="1"/>
</dbReference>
<evidence type="ECO:0000313" key="14">
    <source>
        <dbReference type="Proteomes" id="UP001459277"/>
    </source>
</evidence>
<evidence type="ECO:0000256" key="3">
    <source>
        <dbReference type="ARBA" id="ARBA00022617"/>
    </source>
</evidence>
<dbReference type="SUPFAM" id="SSF48264">
    <property type="entry name" value="Cytochrome P450"/>
    <property type="match status" value="1"/>
</dbReference>
<evidence type="ECO:0000256" key="5">
    <source>
        <dbReference type="ARBA" id="ARBA00022723"/>
    </source>
</evidence>
<dbReference type="GO" id="GO:0016705">
    <property type="term" value="F:oxidoreductase activity, acting on paired donors, with incorporation or reduction of molecular oxygen"/>
    <property type="evidence" value="ECO:0007669"/>
    <property type="project" value="InterPro"/>
</dbReference>
<comment type="similarity">
    <text evidence="2 12">Belongs to the cytochrome P450 family.</text>
</comment>
<dbReference type="GO" id="GO:0020037">
    <property type="term" value="F:heme binding"/>
    <property type="evidence" value="ECO:0007669"/>
    <property type="project" value="InterPro"/>
</dbReference>
<sequence>MSSHGKYLVYNYAAFGFAPYGTYWREMRKLVMIELLSSRHLETLKSMRVSEVDTLVKDLYSLCKSNKHNNNQVKGRYFGNDGNDEEAQHIGKIIKDFMYAAGVPVISDLIPFLKWIDLFGQVKFMKRVAKEFDSLVGSWVDEHTTRRVNGDEPSDKLDFIDVMLSKIEENPMFGHTRETIIKATATTWLLSLLLNNQHALKHAQEELDLKVGRERWVEEHDINDLVYLQAIIKESLRLYPPVPLSVPHEATEDCHVCDYYIPKGTRLFINVWKLHRHSRVWENPEEFLPERFLTSHANVDASGQHFEFIPFGSGRRSCPGSKFAFQVSHFTLARLLQGFEFQTPLNMPVDMTEGLSINLPRATPLEVLLTTRLSSKLYQI</sequence>
<dbReference type="InterPro" id="IPR001128">
    <property type="entry name" value="Cyt_P450"/>
</dbReference>
<dbReference type="PANTHER" id="PTHR47947">
    <property type="entry name" value="CYTOCHROME P450 82C3-RELATED"/>
    <property type="match status" value="1"/>
</dbReference>
<evidence type="ECO:0008006" key="15">
    <source>
        <dbReference type="Google" id="ProtNLM"/>
    </source>
</evidence>
<keyword evidence="9 12" id="KW-0503">Monooxygenase</keyword>
<protein>
    <recommendedName>
        <fullName evidence="15">Cytochrome P450</fullName>
    </recommendedName>
</protein>
<dbReference type="InterPro" id="IPR050651">
    <property type="entry name" value="Plant_Cytochrome_P450_Monoox"/>
</dbReference>
<keyword evidence="8 11" id="KW-0408">Iron</keyword>
<dbReference type="PRINTS" id="PR00463">
    <property type="entry name" value="EP450I"/>
</dbReference>
<name>A0AAW2C776_9ROSI</name>
<comment type="subcellular location">
    <subcellularLocation>
        <location evidence="1">Membrane</location>
        <topology evidence="1">Single-pass membrane protein</topology>
    </subcellularLocation>
</comment>
<evidence type="ECO:0000256" key="11">
    <source>
        <dbReference type="PIRSR" id="PIRSR602401-1"/>
    </source>
</evidence>
<dbReference type="Proteomes" id="UP001459277">
    <property type="component" value="Unassembled WGS sequence"/>
</dbReference>
<comment type="caution">
    <text evidence="13">The sequence shown here is derived from an EMBL/GenBank/DDBJ whole genome shotgun (WGS) entry which is preliminary data.</text>
</comment>
<feature type="binding site" description="axial binding residue" evidence="11">
    <location>
        <position position="318"/>
    </location>
    <ligand>
        <name>heme</name>
        <dbReference type="ChEBI" id="CHEBI:30413"/>
    </ligand>
    <ligandPart>
        <name>Fe</name>
        <dbReference type="ChEBI" id="CHEBI:18248"/>
    </ligandPart>
</feature>
<keyword evidence="3 11" id="KW-0349">Heme</keyword>
<keyword evidence="10" id="KW-0472">Membrane</keyword>
<dbReference type="FunFam" id="1.10.630.10:FF:000026">
    <property type="entry name" value="Cytochrome P450 82C4"/>
    <property type="match status" value="1"/>
</dbReference>
<dbReference type="PRINTS" id="PR00385">
    <property type="entry name" value="P450"/>
</dbReference>
<evidence type="ECO:0000256" key="8">
    <source>
        <dbReference type="ARBA" id="ARBA00023004"/>
    </source>
</evidence>
<evidence type="ECO:0000256" key="2">
    <source>
        <dbReference type="ARBA" id="ARBA00010617"/>
    </source>
</evidence>
<dbReference type="GO" id="GO:0004497">
    <property type="term" value="F:monooxygenase activity"/>
    <property type="evidence" value="ECO:0007669"/>
    <property type="project" value="UniProtKB-KW"/>
</dbReference>
<dbReference type="GO" id="GO:0005506">
    <property type="term" value="F:iron ion binding"/>
    <property type="evidence" value="ECO:0007669"/>
    <property type="project" value="InterPro"/>
</dbReference>
<evidence type="ECO:0000256" key="6">
    <source>
        <dbReference type="ARBA" id="ARBA00022989"/>
    </source>
</evidence>
<accession>A0AAW2C776</accession>
<keyword evidence="14" id="KW-1185">Reference proteome</keyword>
<keyword evidence="6" id="KW-1133">Transmembrane helix</keyword>
<dbReference type="PANTHER" id="PTHR47947:SF1">
    <property type="entry name" value="CYTOCHROME P450 82E3"/>
    <property type="match status" value="1"/>
</dbReference>
<evidence type="ECO:0000256" key="12">
    <source>
        <dbReference type="RuleBase" id="RU000461"/>
    </source>
</evidence>
<dbReference type="PROSITE" id="PS00086">
    <property type="entry name" value="CYTOCHROME_P450"/>
    <property type="match status" value="1"/>
</dbReference>
<organism evidence="13 14">
    <name type="scientific">Lithocarpus litseifolius</name>
    <dbReference type="NCBI Taxonomy" id="425828"/>
    <lineage>
        <taxon>Eukaryota</taxon>
        <taxon>Viridiplantae</taxon>
        <taxon>Streptophyta</taxon>
        <taxon>Embryophyta</taxon>
        <taxon>Tracheophyta</taxon>
        <taxon>Spermatophyta</taxon>
        <taxon>Magnoliopsida</taxon>
        <taxon>eudicotyledons</taxon>
        <taxon>Gunneridae</taxon>
        <taxon>Pentapetalae</taxon>
        <taxon>rosids</taxon>
        <taxon>fabids</taxon>
        <taxon>Fagales</taxon>
        <taxon>Fagaceae</taxon>
        <taxon>Lithocarpus</taxon>
    </lineage>
</organism>
<dbReference type="GO" id="GO:0016020">
    <property type="term" value="C:membrane"/>
    <property type="evidence" value="ECO:0007669"/>
    <property type="project" value="UniProtKB-SubCell"/>
</dbReference>